<evidence type="ECO:0000313" key="4">
    <source>
        <dbReference type="Proteomes" id="UP000642107"/>
    </source>
</evidence>
<organism evidence="3 4">
    <name type="scientific">Flavimobilis rhizosphaerae</name>
    <dbReference type="NCBI Taxonomy" id="2775421"/>
    <lineage>
        <taxon>Bacteria</taxon>
        <taxon>Bacillati</taxon>
        <taxon>Actinomycetota</taxon>
        <taxon>Actinomycetes</taxon>
        <taxon>Micrococcales</taxon>
        <taxon>Jonesiaceae</taxon>
        <taxon>Flavimobilis</taxon>
    </lineage>
</organism>
<dbReference type="EMBL" id="JACZDF010000007">
    <property type="protein sequence ID" value="MBD9700160.1"/>
    <property type="molecule type" value="Genomic_DNA"/>
</dbReference>
<keyword evidence="4" id="KW-1185">Reference proteome</keyword>
<dbReference type="Gene3D" id="2.180.10.10">
    <property type="entry name" value="RHS repeat-associated core"/>
    <property type="match status" value="2"/>
</dbReference>
<evidence type="ECO:0000259" key="2">
    <source>
        <dbReference type="Pfam" id="PF25023"/>
    </source>
</evidence>
<comment type="caution">
    <text evidence="3">The sequence shown here is derived from an EMBL/GenBank/DDBJ whole genome shotgun (WGS) entry which is preliminary data.</text>
</comment>
<proteinExistence type="predicted"/>
<reference evidence="3 4" key="1">
    <citation type="submission" date="2020-09" db="EMBL/GenBank/DDBJ databases">
        <title>Flavimobilis rhizosphaerae sp. nov., isolated from rhizosphere soil of Spartina alterniflora.</title>
        <authorList>
            <person name="Hanqin C."/>
        </authorList>
    </citation>
    <scope>NUCLEOTIDE SEQUENCE [LARGE SCALE GENOMIC DNA]</scope>
    <source>
        <strain evidence="3 4">GY 10621</strain>
    </source>
</reference>
<keyword evidence="1" id="KW-0677">Repeat</keyword>
<gene>
    <name evidence="3" type="ORF">IGS67_11775</name>
</gene>
<dbReference type="Pfam" id="PF25023">
    <property type="entry name" value="TEN_YD-shell"/>
    <property type="match status" value="1"/>
</dbReference>
<protein>
    <recommendedName>
        <fullName evidence="2">Teneurin-like YD-shell domain-containing protein</fullName>
    </recommendedName>
</protein>
<feature type="domain" description="Teneurin-like YD-shell" evidence="2">
    <location>
        <begin position="3"/>
        <end position="133"/>
    </location>
</feature>
<sequence length="370" mass="38508">MVQSSTYDRTGQETALSYAINGVEAYSWALGRDEQGRITQMNGPSPDGNGRVQSYRYDRPGRLTQVKDTAGGVCTSRNYTFDAAGNRTSLTTDAGDGECAGGTEVSRSWSYDKADRVQNAGTGQGSYVYDALGRQTLVPAGDGPGGSDIEIAYFDDDLARSITTGGTSTTFDLDALARRSVTTTTGGNSGVVTRVYSDTSDNPTGAREVAGGQVRTSSYACAIAGDVLYTQVDSTEATLTSVGIADPIGSVVATLTLSDVSGARTALPGDGSGLALYDEYGNRTGAGVKAGALDYGWLGGKARASDASGVVLMGVRLFNSVTGLFTALDPVVGGNESVYGYPNDPINKLDLDGRASRWKLPDRESIRTSV</sequence>
<name>A0ABR9DSP2_9MICO</name>
<dbReference type="InterPro" id="IPR056823">
    <property type="entry name" value="TEN-like_YD-shell"/>
</dbReference>
<dbReference type="Proteomes" id="UP000642107">
    <property type="component" value="Unassembled WGS sequence"/>
</dbReference>
<evidence type="ECO:0000313" key="3">
    <source>
        <dbReference type="EMBL" id="MBD9700160.1"/>
    </source>
</evidence>
<accession>A0ABR9DSP2</accession>
<evidence type="ECO:0000256" key="1">
    <source>
        <dbReference type="ARBA" id="ARBA00022737"/>
    </source>
</evidence>